<comment type="caution">
    <text evidence="2">The sequence shown here is derived from an EMBL/GenBank/DDBJ whole genome shotgun (WGS) entry which is preliminary data.</text>
</comment>
<reference evidence="3" key="1">
    <citation type="journal article" date="2019" name="Int. J. Syst. Evol. Microbiol.">
        <title>The Global Catalogue of Microorganisms (GCM) 10K type strain sequencing project: providing services to taxonomists for standard genome sequencing and annotation.</title>
        <authorList>
            <consortium name="The Broad Institute Genomics Platform"/>
            <consortium name="The Broad Institute Genome Sequencing Center for Infectious Disease"/>
            <person name="Wu L."/>
            <person name="Ma J."/>
        </authorList>
    </citation>
    <scope>NUCLEOTIDE SEQUENCE [LARGE SCALE GENOMIC DNA]</scope>
    <source>
        <strain evidence="3">JCM 18302</strain>
    </source>
</reference>
<protein>
    <submittedName>
        <fullName evidence="2">Uncharacterized protein</fullName>
    </submittedName>
</protein>
<evidence type="ECO:0000256" key="1">
    <source>
        <dbReference type="SAM" id="MobiDB-lite"/>
    </source>
</evidence>
<dbReference type="Proteomes" id="UP001500804">
    <property type="component" value="Unassembled WGS sequence"/>
</dbReference>
<evidence type="ECO:0000313" key="2">
    <source>
        <dbReference type="EMBL" id="GAA5118587.1"/>
    </source>
</evidence>
<dbReference type="EMBL" id="BAABJO010000007">
    <property type="protein sequence ID" value="GAA5118587.1"/>
    <property type="molecule type" value="Genomic_DNA"/>
</dbReference>
<accession>A0ABP9NGI9</accession>
<proteinExistence type="predicted"/>
<evidence type="ECO:0000313" key="3">
    <source>
        <dbReference type="Proteomes" id="UP001500804"/>
    </source>
</evidence>
<feature type="region of interest" description="Disordered" evidence="1">
    <location>
        <begin position="1"/>
        <end position="26"/>
    </location>
</feature>
<gene>
    <name evidence="2" type="ORF">GCM10023320_22880</name>
</gene>
<feature type="compositionally biased region" description="Basic and acidic residues" evidence="1">
    <location>
        <begin position="67"/>
        <end position="85"/>
    </location>
</feature>
<keyword evidence="3" id="KW-1185">Reference proteome</keyword>
<name>A0ABP9NGI9_9PSEU</name>
<organism evidence="2 3">
    <name type="scientific">Pseudonocardia adelaidensis</name>
    <dbReference type="NCBI Taxonomy" id="648754"/>
    <lineage>
        <taxon>Bacteria</taxon>
        <taxon>Bacillati</taxon>
        <taxon>Actinomycetota</taxon>
        <taxon>Actinomycetes</taxon>
        <taxon>Pseudonocardiales</taxon>
        <taxon>Pseudonocardiaceae</taxon>
        <taxon>Pseudonocardia</taxon>
    </lineage>
</organism>
<sequence>MVHRAFAPEHPRLSGEVGVRGEDRALDAPDVLEAGVVRHLHDHPGGAVRPRPHEPGPADHVPGPDAVGEHWPVRPEESRGGERADGGGGAEQGAAVDPKGAHARGVVHPGGRNAVP</sequence>
<feature type="region of interest" description="Disordered" evidence="1">
    <location>
        <begin position="39"/>
        <end position="116"/>
    </location>
</feature>